<dbReference type="EMBL" id="JAVRFD010000015">
    <property type="protein sequence ID" value="MDT0546544.1"/>
    <property type="molecule type" value="Genomic_DNA"/>
</dbReference>
<proteinExistence type="predicted"/>
<dbReference type="Proteomes" id="UP001180754">
    <property type="component" value="Unassembled WGS sequence"/>
</dbReference>
<keyword evidence="2" id="KW-1185">Reference proteome</keyword>
<dbReference type="InterPro" id="IPR053847">
    <property type="entry name" value="DUF6928"/>
</dbReference>
<evidence type="ECO:0000313" key="2">
    <source>
        <dbReference type="Proteomes" id="UP001180754"/>
    </source>
</evidence>
<name>A0ABU2XKU6_9ACTN</name>
<sequence>MIDSPSRLPEHLVAASAGRRLILHAMHSVVDWFAFAVWDDGRLIRSLSL</sequence>
<reference evidence="1" key="1">
    <citation type="submission" date="2024-05" db="EMBL/GenBank/DDBJ databases">
        <title>30 novel species of actinomycetes from the DSMZ collection.</title>
        <authorList>
            <person name="Nouioui I."/>
        </authorList>
    </citation>
    <scope>NUCLEOTIDE SEQUENCE</scope>
    <source>
        <strain evidence="1">DSM 41529</strain>
    </source>
</reference>
<gene>
    <name evidence="1" type="ORF">RND15_28100</name>
</gene>
<protein>
    <submittedName>
        <fullName evidence="1">Uncharacterized protein</fullName>
    </submittedName>
</protein>
<organism evidence="1 2">
    <name type="scientific">Streptomyces lonegramiae</name>
    <dbReference type="NCBI Taxonomy" id="3075524"/>
    <lineage>
        <taxon>Bacteria</taxon>
        <taxon>Bacillati</taxon>
        <taxon>Actinomycetota</taxon>
        <taxon>Actinomycetes</taxon>
        <taxon>Kitasatosporales</taxon>
        <taxon>Streptomycetaceae</taxon>
        <taxon>Streptomyces</taxon>
    </lineage>
</organism>
<comment type="caution">
    <text evidence="1">The sequence shown here is derived from an EMBL/GenBank/DDBJ whole genome shotgun (WGS) entry which is preliminary data.</text>
</comment>
<dbReference type="Pfam" id="PF21997">
    <property type="entry name" value="DUF6928"/>
    <property type="match status" value="1"/>
</dbReference>
<evidence type="ECO:0000313" key="1">
    <source>
        <dbReference type="EMBL" id="MDT0546544.1"/>
    </source>
</evidence>
<accession>A0ABU2XKU6</accession>